<dbReference type="Gene3D" id="3.40.1080.10">
    <property type="entry name" value="Glutaconate Coenzyme A-transferase"/>
    <property type="match status" value="2"/>
</dbReference>
<dbReference type="InterPro" id="IPR037171">
    <property type="entry name" value="NagB/RpiA_transferase-like"/>
</dbReference>
<accession>A0AAV1I1L4</accession>
<comment type="function">
    <text evidence="3">Key enzyme for ketone body catabolism. Transfers the CoA moiety from succinate to acetoacetate. Formation of the enzyme-CoA intermediate proceeds via an unstable anhydride species formed between the carboxylate groups of the enzyme and substrate.</text>
</comment>
<dbReference type="SMART" id="SM00882">
    <property type="entry name" value="CoA_trans"/>
    <property type="match status" value="1"/>
</dbReference>
<dbReference type="Pfam" id="PF01144">
    <property type="entry name" value="CoA_trans"/>
    <property type="match status" value="1"/>
</dbReference>
<comment type="caution">
    <text evidence="5">The sequence shown here is derived from an EMBL/GenBank/DDBJ whole genome shotgun (WGS) entry which is preliminary data.</text>
</comment>
<comment type="catalytic activity">
    <reaction evidence="3">
        <text>a 3-oxo acid + succinyl-CoA = a 3-oxoacyl-CoA + succinate</text>
        <dbReference type="Rhea" id="RHEA:24564"/>
        <dbReference type="ChEBI" id="CHEBI:30031"/>
        <dbReference type="ChEBI" id="CHEBI:35973"/>
        <dbReference type="ChEBI" id="CHEBI:57292"/>
        <dbReference type="ChEBI" id="CHEBI:90726"/>
        <dbReference type="EC" id="2.8.3.5"/>
    </reaction>
</comment>
<dbReference type="AlphaFoldDB" id="A0AAV1I1L4"/>
<evidence type="ECO:0000313" key="5">
    <source>
        <dbReference type="EMBL" id="CAK0764802.1"/>
    </source>
</evidence>
<evidence type="ECO:0000256" key="2">
    <source>
        <dbReference type="ARBA" id="ARBA00022679"/>
    </source>
</evidence>
<dbReference type="EC" id="2.8.3.5" evidence="3"/>
<dbReference type="EMBL" id="CAUYUE010000004">
    <property type="protein sequence ID" value="CAK0764802.1"/>
    <property type="molecule type" value="Genomic_DNA"/>
</dbReference>
<comment type="similarity">
    <text evidence="1 3">Belongs to the 3-oxoacid CoA-transferase family.</text>
</comment>
<dbReference type="PANTHER" id="PTHR43293">
    <property type="entry name" value="ACETATE COA-TRANSFERASE YDIF"/>
    <property type="match status" value="1"/>
</dbReference>
<keyword evidence="2 3" id="KW-0808">Transferase</keyword>
<dbReference type="SUPFAM" id="SSF100950">
    <property type="entry name" value="NagB/RpiA/CoA transferase-like"/>
    <property type="match status" value="2"/>
</dbReference>
<reference evidence="5 6" key="1">
    <citation type="submission" date="2023-10" db="EMBL/GenBank/DDBJ databases">
        <authorList>
            <person name="Maclean D."/>
            <person name="Macfadyen A."/>
        </authorList>
    </citation>
    <scope>NUCLEOTIDE SEQUENCE [LARGE SCALE GENOMIC DNA]</scope>
</reference>
<sequence length="551" mass="58324">MQSSLKERLHVLARHLGSSASYATPPLQQNACEAQPGDGKIISAGAAAALVKDNAIITVSGFVGSVHPEYVVDAVRERFDRTQHPSNLHLYIVAAVGDGKGRGLGKLAAAGLVTKYTYAWSGLSPEFIKLAKAGHLEAWNLPLGAMTHIYRDVAAGRAGPVTKVGLGTFVDPREGGGKVNGPHQADAVELVTLGGEQYLWYKAPKKIDVAILRATTADVDGNVTLEKEAMVLDCQNQAMAAHNSGGIVIVQVERVVASGSLPARQVHLPSAIVDKIVVAPPDKHRQVISSPLHDASLSAEIRVPPSHIQPMPLDERRIIGHRAMLEITQPNQLINLGVGMPEGVARLVATHGRRCIPGSFPIHLSTEAGMFGGFPAGGASFGAAHNAECMVPCATMLDFYNGGGVDLTCLGAAEVDAEGNVNVHSFPGRQPGCGGFIDISQAAKKVIFAGTFTAGGLKVRVSGGMLEILQEGRSSKFKAQVAGKTFAASSAKGREILYVTERAVFRLQEGEGLELIEIAPGMDLERDILARMPVRPLMRSIKQMPVQCFQP</sequence>
<evidence type="ECO:0000256" key="3">
    <source>
        <dbReference type="PIRNR" id="PIRNR000858"/>
    </source>
</evidence>
<name>A0AAV1I1L4_9CHLO</name>
<keyword evidence="3" id="KW-0496">Mitochondrion</keyword>
<dbReference type="Proteomes" id="UP001314263">
    <property type="component" value="Unassembled WGS sequence"/>
</dbReference>
<gene>
    <name evidence="5" type="ORF">CVIRNUC_003195</name>
</gene>
<feature type="active site" description="5-glutamyl coenzyme A thioester intermediate" evidence="4">
    <location>
        <position position="367"/>
    </location>
</feature>
<comment type="pathway">
    <text evidence="3">Ketone metabolism; succinyl-CoA degradation; acetoacetyl-CoA from succinyl-CoA: step 1/1.</text>
</comment>
<evidence type="ECO:0000256" key="1">
    <source>
        <dbReference type="ARBA" id="ARBA00007154"/>
    </source>
</evidence>
<protein>
    <recommendedName>
        <fullName evidence="3">Succinyl-CoA:3-ketoacid-coenzyme A transferase</fullName>
        <ecNumber evidence="3">2.8.3.5</ecNumber>
    </recommendedName>
</protein>
<dbReference type="PANTHER" id="PTHR43293:SF1">
    <property type="entry name" value="ACETATE COA-TRANSFERASE YDIF"/>
    <property type="match status" value="1"/>
</dbReference>
<dbReference type="InterPro" id="IPR004165">
    <property type="entry name" value="CoA_trans_fam_I"/>
</dbReference>
<keyword evidence="6" id="KW-1185">Reference proteome</keyword>
<evidence type="ECO:0000313" key="6">
    <source>
        <dbReference type="Proteomes" id="UP001314263"/>
    </source>
</evidence>
<dbReference type="InterPro" id="IPR014388">
    <property type="entry name" value="3-oxoacid_CoA-transferase"/>
</dbReference>
<dbReference type="PIRSF" id="PIRSF000858">
    <property type="entry name" value="SCOT-t"/>
    <property type="match status" value="1"/>
</dbReference>
<organism evidence="5 6">
    <name type="scientific">Coccomyxa viridis</name>
    <dbReference type="NCBI Taxonomy" id="1274662"/>
    <lineage>
        <taxon>Eukaryota</taxon>
        <taxon>Viridiplantae</taxon>
        <taxon>Chlorophyta</taxon>
        <taxon>core chlorophytes</taxon>
        <taxon>Trebouxiophyceae</taxon>
        <taxon>Trebouxiophyceae incertae sedis</taxon>
        <taxon>Coccomyxaceae</taxon>
        <taxon>Coccomyxa</taxon>
    </lineage>
</organism>
<evidence type="ECO:0000256" key="4">
    <source>
        <dbReference type="PIRSR" id="PIRSR000858-1"/>
    </source>
</evidence>
<dbReference type="GO" id="GO:0008260">
    <property type="term" value="F:succinyl-CoA:3-oxo-acid CoA-transferase activity"/>
    <property type="evidence" value="ECO:0007669"/>
    <property type="project" value="UniProtKB-EC"/>
</dbReference>
<proteinExistence type="inferred from homology"/>
<dbReference type="GO" id="GO:0046952">
    <property type="term" value="P:ketone body catabolic process"/>
    <property type="evidence" value="ECO:0007669"/>
    <property type="project" value="InterPro"/>
</dbReference>